<sequence>MTVTEVKRGLLLKMQEAFPKETYKYYAMEVKEGFTRPSFFTQLKPVSMEPCNYNSRSNQAAFYITYFQKTIDEAEALDVIQKLRDLFGLYVKIGDRAVKILDYDYEFSGKEKNIAEITVDVGWMDRIEHKTDAPVIKNVELEQKWRSRA</sequence>
<name>A0ABS8EZ52_9FIRM</name>
<dbReference type="InterPro" id="IPR049254">
    <property type="entry name" value="Phage_tail_terminator"/>
</dbReference>
<evidence type="ECO:0000313" key="2">
    <source>
        <dbReference type="Proteomes" id="UP001299235"/>
    </source>
</evidence>
<gene>
    <name evidence="1" type="ORF">LKD42_12575</name>
</gene>
<comment type="caution">
    <text evidence="1">The sequence shown here is derived from an EMBL/GenBank/DDBJ whole genome shotgun (WGS) entry which is preliminary data.</text>
</comment>
<dbReference type="Proteomes" id="UP001299235">
    <property type="component" value="Unassembled WGS sequence"/>
</dbReference>
<protein>
    <recommendedName>
        <fullName evidence="3">Phage protein</fullName>
    </recommendedName>
</protein>
<organism evidence="1 2">
    <name type="scientific">Hominisplanchenecus faecis</name>
    <dbReference type="NCBI Taxonomy" id="2885351"/>
    <lineage>
        <taxon>Bacteria</taxon>
        <taxon>Bacillati</taxon>
        <taxon>Bacillota</taxon>
        <taxon>Clostridia</taxon>
        <taxon>Lachnospirales</taxon>
        <taxon>Lachnospiraceae</taxon>
        <taxon>Hominisplanchenecus</taxon>
    </lineage>
</organism>
<dbReference type="Pfam" id="PF20765">
    <property type="entry name" value="Phage_tail_terminator_8"/>
    <property type="match status" value="1"/>
</dbReference>
<proteinExistence type="predicted"/>
<dbReference type="EMBL" id="JAJEQE010000054">
    <property type="protein sequence ID" value="MCC2150063.1"/>
    <property type="molecule type" value="Genomic_DNA"/>
</dbReference>
<evidence type="ECO:0000313" key="1">
    <source>
        <dbReference type="EMBL" id="MCC2150063.1"/>
    </source>
</evidence>
<dbReference type="RefSeq" id="WP_248835915.1">
    <property type="nucleotide sequence ID" value="NZ_JAJEQE010000054.1"/>
</dbReference>
<reference evidence="1 2" key="1">
    <citation type="submission" date="2021-10" db="EMBL/GenBank/DDBJ databases">
        <title>Anaerobic single-cell dispensing facilitates the cultivation of human gut bacteria.</title>
        <authorList>
            <person name="Afrizal A."/>
        </authorList>
    </citation>
    <scope>NUCLEOTIDE SEQUENCE [LARGE SCALE GENOMIC DNA]</scope>
    <source>
        <strain evidence="1 2">CLA-AA-H246</strain>
    </source>
</reference>
<evidence type="ECO:0008006" key="3">
    <source>
        <dbReference type="Google" id="ProtNLM"/>
    </source>
</evidence>
<keyword evidence="2" id="KW-1185">Reference proteome</keyword>
<accession>A0ABS8EZ52</accession>